<keyword evidence="9" id="KW-1185">Reference proteome</keyword>
<evidence type="ECO:0000256" key="2">
    <source>
        <dbReference type="ARBA" id="ARBA00008072"/>
    </source>
</evidence>
<dbReference type="RefSeq" id="WP_088817202.1">
    <property type="nucleotide sequence ID" value="NZ_FYEZ01000001.1"/>
</dbReference>
<dbReference type="Pfam" id="PF08240">
    <property type="entry name" value="ADH_N"/>
    <property type="match status" value="1"/>
</dbReference>
<dbReference type="AlphaFoldDB" id="A0A212T1D2"/>
<accession>A0A212T1D2</accession>
<dbReference type="Proteomes" id="UP000198122">
    <property type="component" value="Unassembled WGS sequence"/>
</dbReference>
<organism evidence="8 9">
    <name type="scientific">Kytococcus aerolatus</name>
    <dbReference type="NCBI Taxonomy" id="592308"/>
    <lineage>
        <taxon>Bacteria</taxon>
        <taxon>Bacillati</taxon>
        <taxon>Actinomycetota</taxon>
        <taxon>Actinomycetes</taxon>
        <taxon>Micrococcales</taxon>
        <taxon>Kytococcaceae</taxon>
        <taxon>Kytococcus</taxon>
    </lineage>
</organism>
<feature type="domain" description="Enoyl reductase (ER)" evidence="7">
    <location>
        <begin position="15"/>
        <end position="367"/>
    </location>
</feature>
<evidence type="ECO:0000256" key="3">
    <source>
        <dbReference type="ARBA" id="ARBA00022723"/>
    </source>
</evidence>
<proteinExistence type="inferred from homology"/>
<evidence type="ECO:0000256" key="1">
    <source>
        <dbReference type="ARBA" id="ARBA00001947"/>
    </source>
</evidence>
<dbReference type="InterPro" id="IPR011032">
    <property type="entry name" value="GroES-like_sf"/>
</dbReference>
<dbReference type="InterPro" id="IPR002328">
    <property type="entry name" value="ADH_Zn_CS"/>
</dbReference>
<dbReference type="EMBL" id="FYEZ01000001">
    <property type="protein sequence ID" value="SNC59848.1"/>
    <property type="molecule type" value="Genomic_DNA"/>
</dbReference>
<dbReference type="InterPro" id="IPR013154">
    <property type="entry name" value="ADH-like_N"/>
</dbReference>
<gene>
    <name evidence="8" type="ORF">SAMN05445756_0154</name>
</gene>
<keyword evidence="5" id="KW-0560">Oxidoreductase</keyword>
<dbReference type="InterPro" id="IPR013149">
    <property type="entry name" value="ADH-like_C"/>
</dbReference>
<dbReference type="SUPFAM" id="SSF51735">
    <property type="entry name" value="NAD(P)-binding Rossmann-fold domains"/>
    <property type="match status" value="1"/>
</dbReference>
<sequence length="369" mass="38558">MSTQIRAHVITEPQGTFQLQEGLEIQDPAPGEVLVRYTSTGLCHTDLFARDVMHQPDSAPAIYGHEGTGVVEQVGEGVLEFAPGDRVSASYASCGTCPNCLRGAPFHCLSFNDVNFASTRPDGTHKVSKDGEPVGASFFGQSSFATHGLVNARDLVKVPDWVTPEDAYLLGPLGCGVQTGAGAVLNVLKPAPSDSIVVSGVGAVGISALMAAAASNVGTIIAVDLLDSRLELAKELGATHVINGGSGDAAAQVQEITGGGATHAFDTTGVPPVLQALVEGLAWGGKLGIVGARPEQMLDLMPVMQFGRSVIGIVEGQSVPRVFIPQLLELRRQGLFPLERIVTTYRFDELEKAIEDTESGASLKAVLVH</sequence>
<dbReference type="PANTHER" id="PTHR43350:SF2">
    <property type="entry name" value="GROES-LIKE ZINC-BINDING ALCOHOL DEHYDROGENASE FAMILY PROTEIN"/>
    <property type="match status" value="1"/>
</dbReference>
<evidence type="ECO:0000313" key="8">
    <source>
        <dbReference type="EMBL" id="SNC59848.1"/>
    </source>
</evidence>
<name>A0A212T1D2_9MICO</name>
<dbReference type="PROSITE" id="PS00059">
    <property type="entry name" value="ADH_ZINC"/>
    <property type="match status" value="1"/>
</dbReference>
<dbReference type="OrthoDB" id="334894at2"/>
<dbReference type="CDD" id="cd08278">
    <property type="entry name" value="benzyl_alcohol_DH"/>
    <property type="match status" value="1"/>
</dbReference>
<evidence type="ECO:0000256" key="5">
    <source>
        <dbReference type="ARBA" id="ARBA00023002"/>
    </source>
</evidence>
<dbReference type="Gene3D" id="3.90.180.10">
    <property type="entry name" value="Medium-chain alcohol dehydrogenases, catalytic domain"/>
    <property type="match status" value="1"/>
</dbReference>
<dbReference type="Gene3D" id="3.40.50.720">
    <property type="entry name" value="NAD(P)-binding Rossmann-like Domain"/>
    <property type="match status" value="1"/>
</dbReference>
<dbReference type="Pfam" id="PF00107">
    <property type="entry name" value="ADH_zinc_N"/>
    <property type="match status" value="1"/>
</dbReference>
<keyword evidence="3 6" id="KW-0479">Metal-binding</keyword>
<dbReference type="PANTHER" id="PTHR43350">
    <property type="entry name" value="NAD-DEPENDENT ALCOHOL DEHYDROGENASE"/>
    <property type="match status" value="1"/>
</dbReference>
<dbReference type="GO" id="GO:0016491">
    <property type="term" value="F:oxidoreductase activity"/>
    <property type="evidence" value="ECO:0007669"/>
    <property type="project" value="UniProtKB-KW"/>
</dbReference>
<evidence type="ECO:0000256" key="4">
    <source>
        <dbReference type="ARBA" id="ARBA00022833"/>
    </source>
</evidence>
<dbReference type="SMART" id="SM00829">
    <property type="entry name" value="PKS_ER"/>
    <property type="match status" value="1"/>
</dbReference>
<dbReference type="InterPro" id="IPR020843">
    <property type="entry name" value="ER"/>
</dbReference>
<comment type="cofactor">
    <cofactor evidence="1 6">
        <name>Zn(2+)</name>
        <dbReference type="ChEBI" id="CHEBI:29105"/>
    </cofactor>
</comment>
<protein>
    <submittedName>
        <fullName evidence="8">Aryl-alcohol dehydrogenase</fullName>
    </submittedName>
</protein>
<dbReference type="InterPro" id="IPR036291">
    <property type="entry name" value="NAD(P)-bd_dom_sf"/>
</dbReference>
<reference evidence="8 9" key="1">
    <citation type="submission" date="2017-06" db="EMBL/GenBank/DDBJ databases">
        <authorList>
            <person name="Kim H.J."/>
            <person name="Triplett B.A."/>
        </authorList>
    </citation>
    <scope>NUCLEOTIDE SEQUENCE [LARGE SCALE GENOMIC DNA]</scope>
    <source>
        <strain evidence="8 9">DSM 22179</strain>
    </source>
</reference>
<dbReference type="SUPFAM" id="SSF50129">
    <property type="entry name" value="GroES-like"/>
    <property type="match status" value="1"/>
</dbReference>
<keyword evidence="4 6" id="KW-0862">Zinc</keyword>
<evidence type="ECO:0000313" key="9">
    <source>
        <dbReference type="Proteomes" id="UP000198122"/>
    </source>
</evidence>
<comment type="similarity">
    <text evidence="2 6">Belongs to the zinc-containing alcohol dehydrogenase family.</text>
</comment>
<dbReference type="GO" id="GO:0008270">
    <property type="term" value="F:zinc ion binding"/>
    <property type="evidence" value="ECO:0007669"/>
    <property type="project" value="InterPro"/>
</dbReference>
<evidence type="ECO:0000256" key="6">
    <source>
        <dbReference type="RuleBase" id="RU361277"/>
    </source>
</evidence>
<evidence type="ECO:0000259" key="7">
    <source>
        <dbReference type="SMART" id="SM00829"/>
    </source>
</evidence>